<keyword evidence="1" id="KW-1133">Transmembrane helix</keyword>
<sequence length="72" mass="7836">MLKIDLTQIGGWPSVGDRMMVFAKIISGIFCGLAQFVAVGLVAKLNIYIFHYEVFMPVAFSHGLAGKECGNN</sequence>
<keyword evidence="1" id="KW-0812">Transmembrane</keyword>
<reference evidence="2 3" key="1">
    <citation type="submission" date="2014-09" db="EMBL/GenBank/DDBJ databases">
        <authorList>
            <person name="Chan K.-G."/>
        </authorList>
    </citation>
    <scope>NUCLEOTIDE SEQUENCE [LARGE SCALE GENOMIC DNA]</scope>
    <source>
        <strain evidence="2 3">M006</strain>
    </source>
</reference>
<organism evidence="2 3">
    <name type="scientific">Cedecea neteri</name>
    <dbReference type="NCBI Taxonomy" id="158822"/>
    <lineage>
        <taxon>Bacteria</taxon>
        <taxon>Pseudomonadati</taxon>
        <taxon>Pseudomonadota</taxon>
        <taxon>Gammaproteobacteria</taxon>
        <taxon>Enterobacterales</taxon>
        <taxon>Enterobacteriaceae</taxon>
        <taxon>Cedecea</taxon>
    </lineage>
</organism>
<dbReference type="EMBL" id="CP009458">
    <property type="protein sequence ID" value="AIR62202.1"/>
    <property type="molecule type" value="Genomic_DNA"/>
</dbReference>
<keyword evidence="1" id="KW-0472">Membrane</keyword>
<evidence type="ECO:0000256" key="1">
    <source>
        <dbReference type="SAM" id="Phobius"/>
    </source>
</evidence>
<evidence type="ECO:0000313" key="3">
    <source>
        <dbReference type="Proteomes" id="UP000029516"/>
    </source>
</evidence>
<evidence type="ECO:0000313" key="2">
    <source>
        <dbReference type="EMBL" id="AIR62202.1"/>
    </source>
</evidence>
<name>A0AAN0VUJ4_9ENTR</name>
<gene>
    <name evidence="2" type="ORF">LH23_16540</name>
</gene>
<protein>
    <submittedName>
        <fullName evidence="2">Uncharacterized protein</fullName>
    </submittedName>
</protein>
<dbReference type="Proteomes" id="UP000029516">
    <property type="component" value="Chromosome"/>
</dbReference>
<dbReference type="KEGG" id="cem:LH23_16540"/>
<accession>A0AAN0VUJ4</accession>
<proteinExistence type="predicted"/>
<feature type="transmembrane region" description="Helical" evidence="1">
    <location>
        <begin position="20"/>
        <end position="43"/>
    </location>
</feature>
<dbReference type="AlphaFoldDB" id="A0AAN0VUJ4"/>